<sequence>MSLCGHQIVIARSEATWQSHEIILLRLLRQLLCNFLAMTDKADPRGQCPLAMTLIINKEYFE</sequence>
<name>A0A0F3MQN8_RICFI</name>
<evidence type="ECO:0000313" key="2">
    <source>
        <dbReference type="Proteomes" id="UP000033475"/>
    </source>
</evidence>
<dbReference type="AlphaFoldDB" id="A0A0F3MQN8"/>
<protein>
    <submittedName>
        <fullName evidence="1">Uncharacterized protein</fullName>
    </submittedName>
</protein>
<reference evidence="1 2" key="1">
    <citation type="submission" date="2015-01" db="EMBL/GenBank/DDBJ databases">
        <title>Genome Sequencing of Rickettsiales.</title>
        <authorList>
            <person name="Daugherty S.C."/>
            <person name="Su Q."/>
            <person name="Abolude K."/>
            <person name="Beier-Sexton M."/>
            <person name="Carlyon J.A."/>
            <person name="Carter R."/>
            <person name="Day N.P."/>
            <person name="Dumler S.J."/>
            <person name="Dyachenko V."/>
            <person name="Godinez A."/>
            <person name="Kurtti T.J."/>
            <person name="Lichay M."/>
            <person name="Mullins K.E."/>
            <person name="Ott S."/>
            <person name="Pappas-Brown V."/>
            <person name="Paris D.H."/>
            <person name="Patel P."/>
            <person name="Richards A.L."/>
            <person name="Sadzewicz L."/>
            <person name="Sears K."/>
            <person name="Seidman D."/>
            <person name="Sengamalay N."/>
            <person name="Stenos J."/>
            <person name="Tallon L.J."/>
            <person name="Vincent G."/>
            <person name="Fraser C.M."/>
            <person name="Munderloh U."/>
            <person name="Dunning-Hotopp J.C."/>
        </authorList>
    </citation>
    <scope>NUCLEOTIDE SEQUENCE [LARGE SCALE GENOMIC DNA]</scope>
    <source>
        <strain evidence="1 2">Pedreira</strain>
    </source>
</reference>
<proteinExistence type="predicted"/>
<dbReference type="PATRIC" id="fig|1359196.3.peg.345"/>
<comment type="caution">
    <text evidence="1">The sequence shown here is derived from an EMBL/GenBank/DDBJ whole genome shotgun (WGS) entry which is preliminary data.</text>
</comment>
<accession>A0A0F3MQN8</accession>
<dbReference type="Proteomes" id="UP000033475">
    <property type="component" value="Unassembled WGS sequence"/>
</dbReference>
<evidence type="ECO:0000313" key="1">
    <source>
        <dbReference type="EMBL" id="KJV57991.1"/>
    </source>
</evidence>
<organism evidence="1 2">
    <name type="scientific">Rickettsia felis str. Pedreira</name>
    <dbReference type="NCBI Taxonomy" id="1359196"/>
    <lineage>
        <taxon>Bacteria</taxon>
        <taxon>Pseudomonadati</taxon>
        <taxon>Pseudomonadota</taxon>
        <taxon>Alphaproteobacteria</taxon>
        <taxon>Rickettsiales</taxon>
        <taxon>Rickettsiaceae</taxon>
        <taxon>Rickettsieae</taxon>
        <taxon>Rickettsia</taxon>
        <taxon>spotted fever group</taxon>
    </lineage>
</organism>
<gene>
    <name evidence="1" type="ORF">RFEPED_0362</name>
</gene>
<dbReference type="EMBL" id="LANQ01000001">
    <property type="protein sequence ID" value="KJV57991.1"/>
    <property type="molecule type" value="Genomic_DNA"/>
</dbReference>